<evidence type="ECO:0000313" key="10">
    <source>
        <dbReference type="Proteomes" id="UP000440578"/>
    </source>
</evidence>
<dbReference type="InterPro" id="IPR013892">
    <property type="entry name" value="Cyt_c_biogenesis_Cmc1-like"/>
</dbReference>
<evidence type="ECO:0000256" key="8">
    <source>
        <dbReference type="SAM" id="Phobius"/>
    </source>
</evidence>
<keyword evidence="10" id="KW-1185">Reference proteome</keyword>
<dbReference type="AlphaFoldDB" id="A0A6A4VZG4"/>
<keyword evidence="6 8" id="KW-0472">Membrane</keyword>
<dbReference type="Pfam" id="PF08395">
    <property type="entry name" value="7tm_7"/>
    <property type="match status" value="1"/>
</dbReference>
<dbReference type="OrthoDB" id="6224010at2759"/>
<evidence type="ECO:0000256" key="4">
    <source>
        <dbReference type="ARBA" id="ARBA00022692"/>
    </source>
</evidence>
<dbReference type="Proteomes" id="UP000440578">
    <property type="component" value="Unassembled WGS sequence"/>
</dbReference>
<comment type="subcellular location">
    <subcellularLocation>
        <location evidence="1">Cell membrane</location>
        <topology evidence="1">Multi-pass membrane protein</topology>
    </subcellularLocation>
</comment>
<dbReference type="EMBL" id="VIIS01001652">
    <property type="protein sequence ID" value="KAF0294891.1"/>
    <property type="molecule type" value="Genomic_DNA"/>
</dbReference>
<keyword evidence="4 8" id="KW-0812">Transmembrane</keyword>
<feature type="transmembrane region" description="Helical" evidence="8">
    <location>
        <begin position="70"/>
        <end position="91"/>
    </location>
</feature>
<feature type="transmembrane region" description="Helical" evidence="8">
    <location>
        <begin position="325"/>
        <end position="345"/>
    </location>
</feature>
<organism evidence="9 10">
    <name type="scientific">Amphibalanus amphitrite</name>
    <name type="common">Striped barnacle</name>
    <name type="synonym">Balanus amphitrite</name>
    <dbReference type="NCBI Taxonomy" id="1232801"/>
    <lineage>
        <taxon>Eukaryota</taxon>
        <taxon>Metazoa</taxon>
        <taxon>Ecdysozoa</taxon>
        <taxon>Arthropoda</taxon>
        <taxon>Crustacea</taxon>
        <taxon>Multicrustacea</taxon>
        <taxon>Cirripedia</taxon>
        <taxon>Thoracica</taxon>
        <taxon>Thoracicalcarea</taxon>
        <taxon>Balanomorpha</taxon>
        <taxon>Balanoidea</taxon>
        <taxon>Balanidae</taxon>
        <taxon>Amphibalaninae</taxon>
        <taxon>Amphibalanus</taxon>
    </lineage>
</organism>
<comment type="similarity">
    <text evidence="2">Belongs to the CMC family.</text>
</comment>
<reference evidence="9 10" key="1">
    <citation type="submission" date="2019-07" db="EMBL/GenBank/DDBJ databases">
        <title>Draft genome assembly of a fouling barnacle, Amphibalanus amphitrite (Darwin, 1854): The first reference genome for Thecostraca.</title>
        <authorList>
            <person name="Kim W."/>
        </authorList>
    </citation>
    <scope>NUCLEOTIDE SEQUENCE [LARGE SCALE GENOMIC DNA]</scope>
    <source>
        <strain evidence="9">SNU_AA5</strain>
        <tissue evidence="9">Soma without cirri and trophi</tissue>
    </source>
</reference>
<evidence type="ECO:0000256" key="7">
    <source>
        <dbReference type="ARBA" id="ARBA00023157"/>
    </source>
</evidence>
<proteinExistence type="inferred from homology"/>
<feature type="transmembrane region" description="Helical" evidence="8">
    <location>
        <begin position="121"/>
        <end position="141"/>
    </location>
</feature>
<gene>
    <name evidence="9" type="primary">CMC1_0</name>
    <name evidence="9" type="ORF">FJT64_007524</name>
</gene>
<comment type="caution">
    <text evidence="9">The sequence shown here is derived from an EMBL/GenBank/DDBJ whole genome shotgun (WGS) entry which is preliminary data.</text>
</comment>
<feature type="transmembrane region" description="Helical" evidence="8">
    <location>
        <begin position="147"/>
        <end position="168"/>
    </location>
</feature>
<dbReference type="PROSITE" id="PS51808">
    <property type="entry name" value="CHCH"/>
    <property type="match status" value="1"/>
</dbReference>
<evidence type="ECO:0000256" key="1">
    <source>
        <dbReference type="ARBA" id="ARBA00004651"/>
    </source>
</evidence>
<accession>A0A6A4VZG4</accession>
<keyword evidence="7" id="KW-1015">Disulfide bond</keyword>
<evidence type="ECO:0000256" key="2">
    <source>
        <dbReference type="ARBA" id="ARBA00007347"/>
    </source>
</evidence>
<feature type="transmembrane region" description="Helical" evidence="8">
    <location>
        <begin position="6"/>
        <end position="25"/>
    </location>
</feature>
<dbReference type="Pfam" id="PF08583">
    <property type="entry name" value="Cmc1"/>
    <property type="match status" value="1"/>
</dbReference>
<evidence type="ECO:0000256" key="5">
    <source>
        <dbReference type="ARBA" id="ARBA00022989"/>
    </source>
</evidence>
<dbReference type="InterPro" id="IPR013604">
    <property type="entry name" value="7TM_chemorcpt"/>
</dbReference>
<keyword evidence="3" id="KW-1003">Cell membrane</keyword>
<sequence>MRAPLSQVLSVVLGTLPVSGLLGGGPIRYRPLSWPSVAALLPVLLMIAMPVVSVYVIMTEGVGELKGIDSPFSVVFNLSAVVVPLLLLFVAQRMKAGAIAELLRACADLRGSSSGVTERRWSVVLMAGVVVLDAGVLLWCVPRMEAWRLGALISAGIYGQLLRVLVLWQMLSALLEIGDRFQEVSRLLEKPAETDAQLWPTSRQQVLRGGAQTAQSRRGSVYEYTEYSHCLTPDVALFLDGDGLTVTRPVSPDPREQLSPETPFEDSANCLRCCRKRPANPRNASSPPPHQTVKAADSTALARIQLLRHRHAATARLLSLFNEAFGTQLLMLTLFSFGLAVGVVLPEYSYLPVERRVPVTISQLAIGLLNVSSLCLAGQRVTTAARRPLTLLGLPPAVGGSPSALQQKPRSEADRETRLETQLETVQATLQVQTAEADVSAAGLFYVNCGTLLSLVAALVTYGVILQQMAEAEAAQGTAATVLPPRMAGGPHGLGDPDDRSLRRVEVEVLIPKIMRDLARSSKCVEEADTFSRCCNENGLTMVYKCRKENEALRSCLTRWYEDPAFRQECTDIYLDERSAYRATGLKAKLRRKGSDMF</sequence>
<keyword evidence="5 8" id="KW-1133">Transmembrane helix</keyword>
<protein>
    <submittedName>
        <fullName evidence="9">COX assembly mitochondrial</fullName>
    </submittedName>
</protein>
<dbReference type="GO" id="GO:0050909">
    <property type="term" value="P:sensory perception of taste"/>
    <property type="evidence" value="ECO:0007669"/>
    <property type="project" value="InterPro"/>
</dbReference>
<feature type="transmembrane region" description="Helical" evidence="8">
    <location>
        <begin position="37"/>
        <end position="58"/>
    </location>
</feature>
<evidence type="ECO:0000256" key="6">
    <source>
        <dbReference type="ARBA" id="ARBA00023136"/>
    </source>
</evidence>
<name>A0A6A4VZG4_AMPAM</name>
<dbReference type="GO" id="GO:0005886">
    <property type="term" value="C:plasma membrane"/>
    <property type="evidence" value="ECO:0007669"/>
    <property type="project" value="UniProtKB-SubCell"/>
</dbReference>
<evidence type="ECO:0000313" key="9">
    <source>
        <dbReference type="EMBL" id="KAF0294891.1"/>
    </source>
</evidence>
<evidence type="ECO:0000256" key="3">
    <source>
        <dbReference type="ARBA" id="ARBA00022475"/>
    </source>
</evidence>